<accession>D5EHY2</accession>
<dbReference type="GO" id="GO:0005509">
    <property type="term" value="F:calcium ion binding"/>
    <property type="evidence" value="ECO:0007669"/>
    <property type="project" value="InterPro"/>
</dbReference>
<evidence type="ECO:0000259" key="3">
    <source>
        <dbReference type="PROSITE" id="PS50222"/>
    </source>
</evidence>
<feature type="signal peptide" evidence="2">
    <location>
        <begin position="1"/>
        <end position="22"/>
    </location>
</feature>
<dbReference type="STRING" id="583355.Caka_3009"/>
<dbReference type="PROSITE" id="PS50222">
    <property type="entry name" value="EF_HAND_2"/>
    <property type="match status" value="1"/>
</dbReference>
<evidence type="ECO:0000313" key="4">
    <source>
        <dbReference type="EMBL" id="ADE56022.1"/>
    </source>
</evidence>
<dbReference type="Gene3D" id="1.10.238.10">
    <property type="entry name" value="EF-hand"/>
    <property type="match status" value="1"/>
</dbReference>
<dbReference type="RefSeq" id="WP_013044738.1">
    <property type="nucleotide sequence ID" value="NC_014008.1"/>
</dbReference>
<dbReference type="HOGENOM" id="CLU_2116874_0_0_0"/>
<dbReference type="Pfam" id="PF13202">
    <property type="entry name" value="EF-hand_5"/>
    <property type="match status" value="1"/>
</dbReference>
<protein>
    <recommendedName>
        <fullName evidence="3">EF-hand domain-containing protein</fullName>
    </recommendedName>
</protein>
<dbReference type="AlphaFoldDB" id="D5EHY2"/>
<dbReference type="SUPFAM" id="SSF47473">
    <property type="entry name" value="EF-hand"/>
    <property type="match status" value="1"/>
</dbReference>
<dbReference type="OrthoDB" id="199849at2"/>
<feature type="chain" id="PRO_5003071493" description="EF-hand domain-containing protein" evidence="2">
    <location>
        <begin position="23"/>
        <end position="114"/>
    </location>
</feature>
<dbReference type="PROSITE" id="PS00018">
    <property type="entry name" value="EF_HAND_1"/>
    <property type="match status" value="1"/>
</dbReference>
<feature type="compositionally biased region" description="Polar residues" evidence="1">
    <location>
        <begin position="21"/>
        <end position="32"/>
    </location>
</feature>
<feature type="region of interest" description="Disordered" evidence="1">
    <location>
        <begin position="21"/>
        <end position="46"/>
    </location>
</feature>
<evidence type="ECO:0000256" key="1">
    <source>
        <dbReference type="SAM" id="MobiDB-lite"/>
    </source>
</evidence>
<reference evidence="4 5" key="1">
    <citation type="journal article" date="2010" name="Stand. Genomic Sci.">
        <title>Complete genome sequence of Coraliomargarita akajimensis type strain (04OKA010-24).</title>
        <authorList>
            <person name="Mavromatis K."/>
            <person name="Abt B."/>
            <person name="Brambilla E."/>
            <person name="Lapidus A."/>
            <person name="Copeland A."/>
            <person name="Deshpande S."/>
            <person name="Nolan M."/>
            <person name="Lucas S."/>
            <person name="Tice H."/>
            <person name="Cheng J.F."/>
            <person name="Han C."/>
            <person name="Detter J.C."/>
            <person name="Woyke T."/>
            <person name="Goodwin L."/>
            <person name="Pitluck S."/>
            <person name="Held B."/>
            <person name="Brettin T."/>
            <person name="Tapia R."/>
            <person name="Ivanova N."/>
            <person name="Mikhailova N."/>
            <person name="Pati A."/>
            <person name="Liolios K."/>
            <person name="Chen A."/>
            <person name="Palaniappan K."/>
            <person name="Land M."/>
            <person name="Hauser L."/>
            <person name="Chang Y.J."/>
            <person name="Jeffries C.D."/>
            <person name="Rohde M."/>
            <person name="Goker M."/>
            <person name="Bristow J."/>
            <person name="Eisen J.A."/>
            <person name="Markowitz V."/>
            <person name="Hugenholtz P."/>
            <person name="Klenk H.P."/>
            <person name="Kyrpides N.C."/>
        </authorList>
    </citation>
    <scope>NUCLEOTIDE SEQUENCE [LARGE SCALE GENOMIC DNA]</scope>
    <source>
        <strain evidence="5">DSM 45221 / IAM 15411 / JCM 23193 / KCTC 12865</strain>
    </source>
</reference>
<dbReference type="InterPro" id="IPR011992">
    <property type="entry name" value="EF-hand-dom_pair"/>
</dbReference>
<dbReference type="EMBL" id="CP001998">
    <property type="protein sequence ID" value="ADE56022.1"/>
    <property type="molecule type" value="Genomic_DNA"/>
</dbReference>
<dbReference type="InterPro" id="IPR018247">
    <property type="entry name" value="EF_Hand_1_Ca_BS"/>
</dbReference>
<evidence type="ECO:0000313" key="5">
    <source>
        <dbReference type="Proteomes" id="UP000000925"/>
    </source>
</evidence>
<gene>
    <name evidence="4" type="ordered locus">Caka_3009</name>
</gene>
<dbReference type="InterPro" id="IPR002048">
    <property type="entry name" value="EF_hand_dom"/>
</dbReference>
<evidence type="ECO:0000256" key="2">
    <source>
        <dbReference type="SAM" id="SignalP"/>
    </source>
</evidence>
<keyword evidence="5" id="KW-1185">Reference proteome</keyword>
<name>D5EHY2_CORAD</name>
<dbReference type="KEGG" id="caa:Caka_3009"/>
<feature type="domain" description="EF-hand" evidence="3">
    <location>
        <begin position="69"/>
        <end position="104"/>
    </location>
</feature>
<sequence>MKAKILILSLMSALIIPASSYAQDNGNGSQCRQDGKQGPGKKGKQRMMHLKKIDTNQDQQISLEEAEAGNAEKLVEHFQTIDTNGDGVLTKDELKAHGQTIREQRKQEREAQGQ</sequence>
<proteinExistence type="predicted"/>
<organism evidence="4 5">
    <name type="scientific">Coraliomargarita akajimensis (strain DSM 45221 / IAM 15411 / JCM 23193 / KCTC 12865 / 04OKA010-24)</name>
    <dbReference type="NCBI Taxonomy" id="583355"/>
    <lineage>
        <taxon>Bacteria</taxon>
        <taxon>Pseudomonadati</taxon>
        <taxon>Verrucomicrobiota</taxon>
        <taxon>Opitutia</taxon>
        <taxon>Puniceicoccales</taxon>
        <taxon>Coraliomargaritaceae</taxon>
        <taxon>Coraliomargarita</taxon>
    </lineage>
</organism>
<keyword evidence="2" id="KW-0732">Signal</keyword>
<dbReference type="Proteomes" id="UP000000925">
    <property type="component" value="Chromosome"/>
</dbReference>